<evidence type="ECO:0000256" key="1">
    <source>
        <dbReference type="SAM" id="MobiDB-lite"/>
    </source>
</evidence>
<dbReference type="InterPro" id="IPR013424">
    <property type="entry name" value="Ice-binding_C"/>
</dbReference>
<feature type="domain" description="Ice-binding protein C-terminal" evidence="3">
    <location>
        <begin position="81"/>
        <end position="105"/>
    </location>
</feature>
<evidence type="ECO:0000313" key="5">
    <source>
        <dbReference type="Proteomes" id="UP000183107"/>
    </source>
</evidence>
<dbReference type="NCBIfam" id="TIGR02595">
    <property type="entry name" value="PEP_CTERM"/>
    <property type="match status" value="1"/>
</dbReference>
<feature type="signal peptide" evidence="2">
    <location>
        <begin position="1"/>
        <end position="20"/>
    </location>
</feature>
<keyword evidence="5" id="KW-1185">Reference proteome</keyword>
<feature type="region of interest" description="Disordered" evidence="1">
    <location>
        <begin position="18"/>
        <end position="53"/>
    </location>
</feature>
<dbReference type="Proteomes" id="UP000183107">
    <property type="component" value="Unassembled WGS sequence"/>
</dbReference>
<reference evidence="5" key="1">
    <citation type="submission" date="2016-10" db="EMBL/GenBank/DDBJ databases">
        <authorList>
            <person name="Varghese N."/>
        </authorList>
    </citation>
    <scope>NUCLEOTIDE SEQUENCE [LARGE SCALE GENOMIC DNA]</scope>
    <source>
        <strain evidence="5">Nsp8</strain>
    </source>
</reference>
<dbReference type="EMBL" id="FOVJ01000001">
    <property type="protein sequence ID" value="SFN35069.1"/>
    <property type="molecule type" value="Genomic_DNA"/>
</dbReference>
<feature type="chain" id="PRO_5010169556" evidence="2">
    <location>
        <begin position="21"/>
        <end position="106"/>
    </location>
</feature>
<protein>
    <submittedName>
        <fullName evidence="4">PEP-CTERM protein-sorting domain-containing protein</fullName>
    </submittedName>
</protein>
<accession>A0A1I4YBV1</accession>
<dbReference type="OrthoDB" id="8566009at2"/>
<evidence type="ECO:0000256" key="2">
    <source>
        <dbReference type="SAM" id="SignalP"/>
    </source>
</evidence>
<dbReference type="AlphaFoldDB" id="A0A1I4YBV1"/>
<dbReference type="RefSeq" id="WP_074794400.1">
    <property type="nucleotide sequence ID" value="NZ_FOVJ01000001.1"/>
</dbReference>
<evidence type="ECO:0000259" key="3">
    <source>
        <dbReference type="Pfam" id="PF07589"/>
    </source>
</evidence>
<evidence type="ECO:0000313" key="4">
    <source>
        <dbReference type="EMBL" id="SFN35069.1"/>
    </source>
</evidence>
<dbReference type="Pfam" id="PF07589">
    <property type="entry name" value="PEP-CTERM"/>
    <property type="match status" value="1"/>
</dbReference>
<sequence>MRTIVITILVGILTMGGVQASDTSDKKKDTLPNQARVNASGKKWTPPPGRLSDTTIAGLTWDSDRKKPQQQMPGSFVNVNSVPEPSSLLLIGIGLIGVIASRKRRK</sequence>
<proteinExistence type="predicted"/>
<gene>
    <name evidence="4" type="ORF">SAMN05216386_0597</name>
</gene>
<keyword evidence="2" id="KW-0732">Signal</keyword>
<organism evidence="4 5">
    <name type="scientific">Nitrosospira briensis</name>
    <dbReference type="NCBI Taxonomy" id="35799"/>
    <lineage>
        <taxon>Bacteria</taxon>
        <taxon>Pseudomonadati</taxon>
        <taxon>Pseudomonadota</taxon>
        <taxon>Betaproteobacteria</taxon>
        <taxon>Nitrosomonadales</taxon>
        <taxon>Nitrosomonadaceae</taxon>
        <taxon>Nitrosospira</taxon>
    </lineage>
</organism>
<name>A0A1I4YBV1_9PROT</name>